<keyword evidence="2" id="KW-0677">Repeat</keyword>
<feature type="compositionally biased region" description="Polar residues" evidence="3">
    <location>
        <begin position="177"/>
        <end position="192"/>
    </location>
</feature>
<sequence>MKFTTVIASLCLVAAPFVAAEETTTSTATTTITKTLVRVNSVTPTPSSSVSSSAGSSTSNLTTMSVSTSTPLSRATSTTSTAAAAATSTGAATNIGAGMPAALAAAGYIVVMRSIVGLHNASRNSSTRTSHKTVFEYKPNEPGRQSQETRLNPRTEIAMDSEIPLPPPRRIRHRSPANANPSATGIAVSSFQRARRLSRFDDRSSQPSSDPALFSSDDIPASGLENYHAPLSGAGRKRRYRGTWWGEQVLDPKRKRAEFKDKRNVDSGVWMGSDESGAESLLPSEDGSAWGEDLRKSVLDPRKPGNSAPFIVETENMPTQNRVVFKSPEESDAHRFARQVVGDCLDKGHESIDLGDFHLETIPSGLLRPLQHLTKLPSVKEAPVSENVFTSLQPFLSIYLPNNSLSALHNDLFELTNLKVLSLRNNKLTEIPSTIRRLTALEVLNLSVNQLTYLPWELLSLMQQGELKHLTVRPNPFLPIEKAQIAEWHNTPTNQKETKNDEASHSSPPLQFEDQESSLGTGWSPLHIATGPITYMDMEGNPMGDSPSRNRPILTASGPTSPVNNAPSLREVALRAVSKLPYLEQTTDEELAEYPAMIVPLLRQAREVRAAGGQPCSVCHREYVIPRTEWMEWWDFTPCENGMKMPRCPGEMLRPLPFRRFGCSLSCVPRSC</sequence>
<keyword evidence="4" id="KW-0732">Signal</keyword>
<organism evidence="5 6">
    <name type="scientific">Penicillium crustosum</name>
    <name type="common">Blue mold fungus</name>
    <dbReference type="NCBI Taxonomy" id="36656"/>
    <lineage>
        <taxon>Eukaryota</taxon>
        <taxon>Fungi</taxon>
        <taxon>Dikarya</taxon>
        <taxon>Ascomycota</taxon>
        <taxon>Pezizomycotina</taxon>
        <taxon>Eurotiomycetes</taxon>
        <taxon>Eurotiomycetidae</taxon>
        <taxon>Eurotiales</taxon>
        <taxon>Aspergillaceae</taxon>
        <taxon>Penicillium</taxon>
    </lineage>
</organism>
<dbReference type="InterPro" id="IPR001611">
    <property type="entry name" value="Leu-rich_rpt"/>
</dbReference>
<dbReference type="SUPFAM" id="SSF52058">
    <property type="entry name" value="L domain-like"/>
    <property type="match status" value="1"/>
</dbReference>
<evidence type="ECO:0000256" key="4">
    <source>
        <dbReference type="SAM" id="SignalP"/>
    </source>
</evidence>
<feature type="signal peptide" evidence="4">
    <location>
        <begin position="1"/>
        <end position="20"/>
    </location>
</feature>
<dbReference type="Proteomes" id="UP000701341">
    <property type="component" value="Unassembled WGS sequence"/>
</dbReference>
<dbReference type="PANTHER" id="PTHR45752">
    <property type="entry name" value="LEUCINE-RICH REPEAT-CONTAINING"/>
    <property type="match status" value="1"/>
</dbReference>
<feature type="region of interest" description="Disordered" evidence="3">
    <location>
        <begin position="42"/>
        <end position="76"/>
    </location>
</feature>
<evidence type="ECO:0000313" key="6">
    <source>
        <dbReference type="Proteomes" id="UP000701341"/>
    </source>
</evidence>
<dbReference type="PANTHER" id="PTHR45752:SF156">
    <property type="entry name" value="RAS SUPPRESSOR PROTEIN 1"/>
    <property type="match status" value="1"/>
</dbReference>
<dbReference type="AlphaFoldDB" id="A0A9P5GD86"/>
<feature type="region of interest" description="Disordered" evidence="3">
    <location>
        <begin position="493"/>
        <end position="518"/>
    </location>
</feature>
<dbReference type="Pfam" id="PF13855">
    <property type="entry name" value="LRR_8"/>
    <property type="match status" value="1"/>
</dbReference>
<feature type="region of interest" description="Disordered" evidence="3">
    <location>
        <begin position="137"/>
        <end position="231"/>
    </location>
</feature>
<dbReference type="SMART" id="SM00369">
    <property type="entry name" value="LRR_TYP"/>
    <property type="match status" value="2"/>
</dbReference>
<evidence type="ECO:0000256" key="1">
    <source>
        <dbReference type="ARBA" id="ARBA00022614"/>
    </source>
</evidence>
<comment type="caution">
    <text evidence="5">The sequence shown here is derived from an EMBL/GenBank/DDBJ whole genome shotgun (WGS) entry which is preliminary data.</text>
</comment>
<evidence type="ECO:0000256" key="3">
    <source>
        <dbReference type="SAM" id="MobiDB-lite"/>
    </source>
</evidence>
<feature type="region of interest" description="Disordered" evidence="3">
    <location>
        <begin position="267"/>
        <end position="288"/>
    </location>
</feature>
<reference evidence="5" key="1">
    <citation type="submission" date="2020-02" db="EMBL/GenBank/DDBJ databases">
        <authorList>
            <person name="Lichtner F.J."/>
        </authorList>
    </citation>
    <scope>NUCLEOTIDE SEQUENCE</scope>
    <source>
        <strain evidence="5">G10</strain>
    </source>
</reference>
<protein>
    <submittedName>
        <fullName evidence="5">Uncharacterized protein</fullName>
    </submittedName>
</protein>
<feature type="compositionally biased region" description="Polar residues" evidence="3">
    <location>
        <begin position="143"/>
        <end position="152"/>
    </location>
</feature>
<dbReference type="InterPro" id="IPR003591">
    <property type="entry name" value="Leu-rich_rpt_typical-subtyp"/>
</dbReference>
<dbReference type="InterPro" id="IPR032675">
    <property type="entry name" value="LRR_dom_sf"/>
</dbReference>
<accession>A0A9P5GD86</accession>
<gene>
    <name evidence="5" type="ORF">PCG10_001084</name>
</gene>
<evidence type="ECO:0000313" key="5">
    <source>
        <dbReference type="EMBL" id="KAF7517600.1"/>
    </source>
</evidence>
<dbReference type="Gene3D" id="3.80.10.10">
    <property type="entry name" value="Ribonuclease Inhibitor"/>
    <property type="match status" value="1"/>
</dbReference>
<proteinExistence type="predicted"/>
<keyword evidence="6" id="KW-1185">Reference proteome</keyword>
<keyword evidence="1" id="KW-0433">Leucine-rich repeat</keyword>
<dbReference type="PROSITE" id="PS51450">
    <property type="entry name" value="LRR"/>
    <property type="match status" value="1"/>
</dbReference>
<feature type="chain" id="PRO_5040370292" evidence="4">
    <location>
        <begin position="21"/>
        <end position="672"/>
    </location>
</feature>
<evidence type="ECO:0000256" key="2">
    <source>
        <dbReference type="ARBA" id="ARBA00022737"/>
    </source>
</evidence>
<dbReference type="InterPro" id="IPR050715">
    <property type="entry name" value="LRR-SigEffector_domain"/>
</dbReference>
<name>A0A9P5GD86_PENCR</name>
<dbReference type="EMBL" id="JAAOZQ010000112">
    <property type="protein sequence ID" value="KAF7517600.1"/>
    <property type="molecule type" value="Genomic_DNA"/>
</dbReference>